<dbReference type="RefSeq" id="WP_188542973.1">
    <property type="nucleotide sequence ID" value="NZ_BMCU01000001.1"/>
</dbReference>
<feature type="region of interest" description="Disordered" evidence="2">
    <location>
        <begin position="123"/>
        <end position="181"/>
    </location>
</feature>
<feature type="region of interest" description="Disordered" evidence="2">
    <location>
        <begin position="88"/>
        <end position="110"/>
    </location>
</feature>
<sequence>MTAPSRTRRSRPATDVLTVDDLNSITAALAEGRRATVYLREPTPSLGLEAGASARVVSVDGTTVTVRPKGVDDQLPFEADELRLTRAPAEPQPKSQPQPQPQPKATSRLATAAPRLAAVVTTPAAVEEASAEPAEPPAARPKPARRPKAQPSAVSVTITSGADNSWTVSVSSGAKRQGKPADVAADRVARAMRELGDPTVVAAVDEVIESARAAAQRRIAELSDELESARAALARLEGH</sequence>
<protein>
    <recommendedName>
        <fullName evidence="5">Translation initiation factor</fullName>
    </recommendedName>
</protein>
<keyword evidence="1" id="KW-0175">Coiled coil</keyword>
<reference evidence="3" key="2">
    <citation type="submission" date="2020-09" db="EMBL/GenBank/DDBJ databases">
        <authorList>
            <person name="Sun Q."/>
            <person name="Sedlacek I."/>
        </authorList>
    </citation>
    <scope>NUCLEOTIDE SEQUENCE</scope>
    <source>
        <strain evidence="3">CCM 7905</strain>
    </source>
</reference>
<gene>
    <name evidence="3" type="ORF">GCM10007304_03370</name>
</gene>
<keyword evidence="4" id="KW-1185">Reference proteome</keyword>
<evidence type="ECO:0000313" key="4">
    <source>
        <dbReference type="Proteomes" id="UP000654257"/>
    </source>
</evidence>
<proteinExistence type="predicted"/>
<evidence type="ECO:0000256" key="1">
    <source>
        <dbReference type="SAM" id="Coils"/>
    </source>
</evidence>
<feature type="compositionally biased region" description="Pro residues" evidence="2">
    <location>
        <begin position="90"/>
        <end position="102"/>
    </location>
</feature>
<accession>A0A917CMM6</accession>
<evidence type="ECO:0008006" key="5">
    <source>
        <dbReference type="Google" id="ProtNLM"/>
    </source>
</evidence>
<dbReference type="AlphaFoldDB" id="A0A917CMM6"/>
<comment type="caution">
    <text evidence="3">The sequence shown here is derived from an EMBL/GenBank/DDBJ whole genome shotgun (WGS) entry which is preliminary data.</text>
</comment>
<feature type="compositionally biased region" description="Polar residues" evidence="2">
    <location>
        <begin position="152"/>
        <end position="174"/>
    </location>
</feature>
<reference evidence="3" key="1">
    <citation type="journal article" date="2014" name="Int. J. Syst. Evol. Microbiol.">
        <title>Complete genome sequence of Corynebacterium casei LMG S-19264T (=DSM 44701T), isolated from a smear-ripened cheese.</title>
        <authorList>
            <consortium name="US DOE Joint Genome Institute (JGI-PGF)"/>
            <person name="Walter F."/>
            <person name="Albersmeier A."/>
            <person name="Kalinowski J."/>
            <person name="Ruckert C."/>
        </authorList>
    </citation>
    <scope>NUCLEOTIDE SEQUENCE</scope>
    <source>
        <strain evidence="3">CCM 7905</strain>
    </source>
</reference>
<dbReference type="InterPro" id="IPR046282">
    <property type="entry name" value="DUF6319"/>
</dbReference>
<organism evidence="3 4">
    <name type="scientific">Rhodococcoides trifolii</name>
    <dbReference type="NCBI Taxonomy" id="908250"/>
    <lineage>
        <taxon>Bacteria</taxon>
        <taxon>Bacillati</taxon>
        <taxon>Actinomycetota</taxon>
        <taxon>Actinomycetes</taxon>
        <taxon>Mycobacteriales</taxon>
        <taxon>Nocardiaceae</taxon>
        <taxon>Rhodococcoides</taxon>
    </lineage>
</organism>
<dbReference type="Proteomes" id="UP000654257">
    <property type="component" value="Unassembled WGS sequence"/>
</dbReference>
<feature type="coiled-coil region" evidence="1">
    <location>
        <begin position="212"/>
        <end position="239"/>
    </location>
</feature>
<dbReference type="Pfam" id="PF19844">
    <property type="entry name" value="DUF6319"/>
    <property type="match status" value="1"/>
</dbReference>
<evidence type="ECO:0000256" key="2">
    <source>
        <dbReference type="SAM" id="MobiDB-lite"/>
    </source>
</evidence>
<dbReference type="EMBL" id="BMCU01000001">
    <property type="protein sequence ID" value="GGF92862.1"/>
    <property type="molecule type" value="Genomic_DNA"/>
</dbReference>
<name>A0A917CMM6_9NOCA</name>
<feature type="compositionally biased region" description="Low complexity" evidence="2">
    <location>
        <begin position="123"/>
        <end position="133"/>
    </location>
</feature>
<evidence type="ECO:0000313" key="3">
    <source>
        <dbReference type="EMBL" id="GGF92862.1"/>
    </source>
</evidence>